<gene>
    <name evidence="3" type="ORF">FHG71_10150</name>
</gene>
<comment type="caution">
    <text evidence="3">The sequence shown here is derived from an EMBL/GenBank/DDBJ whole genome shotgun (WGS) entry which is preliminary data.</text>
</comment>
<protein>
    <submittedName>
        <fullName evidence="3">VPLPA-CTERM sorting domain-containing protein</fullName>
    </submittedName>
</protein>
<dbReference type="RefSeq" id="WP_139081529.1">
    <property type="nucleotide sequence ID" value="NZ_VDFV01000011.1"/>
</dbReference>
<proteinExistence type="predicted"/>
<name>A0A5C4NEJ2_9RHOB</name>
<accession>A0A5C4NEJ2</accession>
<reference evidence="3 4" key="1">
    <citation type="submission" date="2019-06" db="EMBL/GenBank/DDBJ databases">
        <authorList>
            <person name="Jiang L."/>
        </authorList>
    </citation>
    <scope>NUCLEOTIDE SEQUENCE [LARGE SCALE GENOMIC DNA]</scope>
    <source>
        <strain evidence="3 4">YIM 48858</strain>
    </source>
</reference>
<keyword evidence="1" id="KW-0812">Transmembrane</keyword>
<organism evidence="3 4">
    <name type="scientific">Rubellimicrobium roseum</name>
    <dbReference type="NCBI Taxonomy" id="687525"/>
    <lineage>
        <taxon>Bacteria</taxon>
        <taxon>Pseudomonadati</taxon>
        <taxon>Pseudomonadota</taxon>
        <taxon>Alphaproteobacteria</taxon>
        <taxon>Rhodobacterales</taxon>
        <taxon>Roseobacteraceae</taxon>
        <taxon>Rubellimicrobium</taxon>
    </lineage>
</organism>
<evidence type="ECO:0000256" key="1">
    <source>
        <dbReference type="SAM" id="Phobius"/>
    </source>
</evidence>
<dbReference type="AlphaFoldDB" id="A0A5C4NEJ2"/>
<evidence type="ECO:0000256" key="2">
    <source>
        <dbReference type="SAM" id="SignalP"/>
    </source>
</evidence>
<keyword evidence="2" id="KW-0732">Signal</keyword>
<feature type="transmembrane region" description="Helical" evidence="1">
    <location>
        <begin position="181"/>
        <end position="200"/>
    </location>
</feature>
<dbReference type="InterPro" id="IPR022472">
    <property type="entry name" value="VPLPA-CTERM"/>
</dbReference>
<feature type="chain" id="PRO_5022860494" evidence="2">
    <location>
        <begin position="22"/>
        <end position="207"/>
    </location>
</feature>
<dbReference type="EMBL" id="VDFV01000011">
    <property type="protein sequence ID" value="TNC71778.1"/>
    <property type="molecule type" value="Genomic_DNA"/>
</dbReference>
<evidence type="ECO:0000313" key="3">
    <source>
        <dbReference type="EMBL" id="TNC71778.1"/>
    </source>
</evidence>
<sequence length="207" mass="21019">MKARALAAAALLALMSSAASAATLSFADFVTTNKANPSSPAASVTVDDDTDGVLTFSISSTGVPALLRGIFFDVGDVAVGLGDILNPSVKIRNFVNASGNVAGGIDLGGSFTNGLTDPSFDFGLRISGTDVATSPFTFQVSSSLLALSDLERVGLRFAIPDPAKPHASRLIGYADQQPAPIPLPAGGALLITALGGLALMNRRSRKA</sequence>
<evidence type="ECO:0000313" key="4">
    <source>
        <dbReference type="Proteomes" id="UP000305709"/>
    </source>
</evidence>
<keyword evidence="1" id="KW-0472">Membrane</keyword>
<dbReference type="Proteomes" id="UP000305709">
    <property type="component" value="Unassembled WGS sequence"/>
</dbReference>
<keyword evidence="1" id="KW-1133">Transmembrane helix</keyword>
<dbReference type="NCBIfam" id="TIGR03370">
    <property type="entry name" value="VPLPA-CTERM"/>
    <property type="match status" value="1"/>
</dbReference>
<feature type="signal peptide" evidence="2">
    <location>
        <begin position="1"/>
        <end position="21"/>
    </location>
</feature>
<keyword evidence="4" id="KW-1185">Reference proteome</keyword>